<dbReference type="InterPro" id="IPR031107">
    <property type="entry name" value="Small_HSP"/>
</dbReference>
<evidence type="ECO:0000313" key="6">
    <source>
        <dbReference type="EMBL" id="KEF54261.1"/>
    </source>
</evidence>
<dbReference type="InterPro" id="IPR002068">
    <property type="entry name" value="A-crystallin/Hsp20_dom"/>
</dbReference>
<evidence type="ECO:0000256" key="4">
    <source>
        <dbReference type="SAM" id="MobiDB-lite"/>
    </source>
</evidence>
<comment type="similarity">
    <text evidence="2 3">Belongs to the small heat shock protein (HSP20) family.</text>
</comment>
<gene>
    <name evidence="6" type="ORF">A1O9_09427</name>
</gene>
<dbReference type="Gene3D" id="2.60.40.790">
    <property type="match status" value="1"/>
</dbReference>
<reference evidence="6 7" key="1">
    <citation type="submission" date="2013-03" db="EMBL/GenBank/DDBJ databases">
        <title>The Genome Sequence of Exophiala aquamarina CBS 119918.</title>
        <authorList>
            <consortium name="The Broad Institute Genomics Platform"/>
            <person name="Cuomo C."/>
            <person name="de Hoog S."/>
            <person name="Gorbushina A."/>
            <person name="Walker B."/>
            <person name="Young S.K."/>
            <person name="Zeng Q."/>
            <person name="Gargeya S."/>
            <person name="Fitzgerald M."/>
            <person name="Haas B."/>
            <person name="Abouelleil A."/>
            <person name="Allen A.W."/>
            <person name="Alvarado L."/>
            <person name="Arachchi H.M."/>
            <person name="Berlin A.M."/>
            <person name="Chapman S.B."/>
            <person name="Gainer-Dewar J."/>
            <person name="Goldberg J."/>
            <person name="Griggs A."/>
            <person name="Gujja S."/>
            <person name="Hansen M."/>
            <person name="Howarth C."/>
            <person name="Imamovic A."/>
            <person name="Ireland A."/>
            <person name="Larimer J."/>
            <person name="McCowan C."/>
            <person name="Murphy C."/>
            <person name="Pearson M."/>
            <person name="Poon T.W."/>
            <person name="Priest M."/>
            <person name="Roberts A."/>
            <person name="Saif S."/>
            <person name="Shea T."/>
            <person name="Sisk P."/>
            <person name="Sykes S."/>
            <person name="Wortman J."/>
            <person name="Nusbaum C."/>
            <person name="Birren B."/>
        </authorList>
    </citation>
    <scope>NUCLEOTIDE SEQUENCE [LARGE SCALE GENOMIC DNA]</scope>
    <source>
        <strain evidence="6 7">CBS 119918</strain>
    </source>
</reference>
<dbReference type="RefSeq" id="XP_013256851.1">
    <property type="nucleotide sequence ID" value="XM_013401397.1"/>
</dbReference>
<keyword evidence="7" id="KW-1185">Reference proteome</keyword>
<protein>
    <recommendedName>
        <fullName evidence="5">SHSP domain-containing protein</fullName>
    </recommendedName>
</protein>
<evidence type="ECO:0000313" key="7">
    <source>
        <dbReference type="Proteomes" id="UP000027920"/>
    </source>
</evidence>
<dbReference type="OrthoDB" id="1431247at2759"/>
<evidence type="ECO:0000259" key="5">
    <source>
        <dbReference type="PROSITE" id="PS01031"/>
    </source>
</evidence>
<comment type="caution">
    <text evidence="6">The sequence shown here is derived from an EMBL/GenBank/DDBJ whole genome shotgun (WGS) entry which is preliminary data.</text>
</comment>
<feature type="region of interest" description="Disordered" evidence="4">
    <location>
        <begin position="92"/>
        <end position="115"/>
    </location>
</feature>
<organism evidence="6 7">
    <name type="scientific">Exophiala aquamarina CBS 119918</name>
    <dbReference type="NCBI Taxonomy" id="1182545"/>
    <lineage>
        <taxon>Eukaryota</taxon>
        <taxon>Fungi</taxon>
        <taxon>Dikarya</taxon>
        <taxon>Ascomycota</taxon>
        <taxon>Pezizomycotina</taxon>
        <taxon>Eurotiomycetes</taxon>
        <taxon>Chaetothyriomycetidae</taxon>
        <taxon>Chaetothyriales</taxon>
        <taxon>Herpotrichiellaceae</taxon>
        <taxon>Exophiala</taxon>
    </lineage>
</organism>
<dbReference type="InterPro" id="IPR008978">
    <property type="entry name" value="HSP20-like_chaperone"/>
</dbReference>
<dbReference type="Proteomes" id="UP000027920">
    <property type="component" value="Unassembled WGS sequence"/>
</dbReference>
<feature type="domain" description="SHSP" evidence="5">
    <location>
        <begin position="37"/>
        <end position="185"/>
    </location>
</feature>
<keyword evidence="1" id="KW-0346">Stress response</keyword>
<evidence type="ECO:0000256" key="2">
    <source>
        <dbReference type="PROSITE-ProRule" id="PRU00285"/>
    </source>
</evidence>
<dbReference type="Pfam" id="PF00011">
    <property type="entry name" value="HSP20"/>
    <property type="match status" value="1"/>
</dbReference>
<dbReference type="STRING" id="1182545.A0A072P378"/>
<dbReference type="PANTHER" id="PTHR11527">
    <property type="entry name" value="HEAT-SHOCK PROTEIN 20 FAMILY MEMBER"/>
    <property type="match status" value="1"/>
</dbReference>
<dbReference type="EMBL" id="AMGV01000010">
    <property type="protein sequence ID" value="KEF54261.1"/>
    <property type="molecule type" value="Genomic_DNA"/>
</dbReference>
<dbReference type="VEuPathDB" id="FungiDB:A1O9_09427"/>
<dbReference type="GeneID" id="25284336"/>
<dbReference type="HOGENOM" id="CLU_046737_1_1_1"/>
<accession>A0A072P378</accession>
<evidence type="ECO:0000256" key="3">
    <source>
        <dbReference type="RuleBase" id="RU003616"/>
    </source>
</evidence>
<evidence type="ECO:0000256" key="1">
    <source>
        <dbReference type="ARBA" id="ARBA00023016"/>
    </source>
</evidence>
<dbReference type="SUPFAM" id="SSF49764">
    <property type="entry name" value="HSP20-like chaperones"/>
    <property type="match status" value="1"/>
</dbReference>
<sequence>MALLPQFPIFAPMRQEFSPFFTLFNNTFNELQKMSDSAARSFTPRFNVKEDQDNYTLEGELPGIHQKDISITFNDEHTLVVKGRTEHYMEEGHRPQEPAAADADKPVDAGDQKNGEKATIVANPEQKETYWISERSVGEFTRTFAFPATVDQEKVKASLKNGVLKVVVPKVVGKTFTKKVTIEDA</sequence>
<dbReference type="CDD" id="cd06464">
    <property type="entry name" value="ACD_sHsps-like"/>
    <property type="match status" value="1"/>
</dbReference>
<name>A0A072P378_9EURO</name>
<dbReference type="AlphaFoldDB" id="A0A072P378"/>
<dbReference type="PROSITE" id="PS01031">
    <property type="entry name" value="SHSP"/>
    <property type="match status" value="1"/>
</dbReference>
<proteinExistence type="inferred from homology"/>